<dbReference type="Proteomes" id="UP000887540">
    <property type="component" value="Unplaced"/>
</dbReference>
<evidence type="ECO:0000259" key="1">
    <source>
        <dbReference type="Pfam" id="PF00176"/>
    </source>
</evidence>
<dbReference type="Gene3D" id="3.40.50.10810">
    <property type="entry name" value="Tandem AAA-ATPase domain"/>
    <property type="match status" value="1"/>
</dbReference>
<evidence type="ECO:0000313" key="2">
    <source>
        <dbReference type="Proteomes" id="UP000887540"/>
    </source>
</evidence>
<proteinExistence type="predicted"/>
<dbReference type="SUPFAM" id="SSF52540">
    <property type="entry name" value="P-loop containing nucleoside triphosphate hydrolases"/>
    <property type="match status" value="1"/>
</dbReference>
<keyword evidence="2" id="KW-1185">Reference proteome</keyword>
<protein>
    <submittedName>
        <fullName evidence="3">SNF2 N-terminal domain-containing protein</fullName>
    </submittedName>
</protein>
<reference evidence="3" key="1">
    <citation type="submission" date="2022-11" db="UniProtKB">
        <authorList>
            <consortium name="WormBaseParasite"/>
        </authorList>
    </citation>
    <scope>IDENTIFICATION</scope>
</reference>
<sequence length="84" mass="9167">MNVEDIIRELKSSGLILRTHQVDGIQALLNWQRHGHGGILADEMGLGKTCQGIIALTILSSQGKGPSIVICPLSVLEHWENELL</sequence>
<dbReference type="InterPro" id="IPR038718">
    <property type="entry name" value="SNF2-like_sf"/>
</dbReference>
<dbReference type="Pfam" id="PF00176">
    <property type="entry name" value="SNF2-rel_dom"/>
    <property type="match status" value="1"/>
</dbReference>
<dbReference type="PANTHER" id="PTHR10799">
    <property type="entry name" value="SNF2/RAD54 HELICASE FAMILY"/>
    <property type="match status" value="1"/>
</dbReference>
<organism evidence="2 3">
    <name type="scientific">Acrobeloides nanus</name>
    <dbReference type="NCBI Taxonomy" id="290746"/>
    <lineage>
        <taxon>Eukaryota</taxon>
        <taxon>Metazoa</taxon>
        <taxon>Ecdysozoa</taxon>
        <taxon>Nematoda</taxon>
        <taxon>Chromadorea</taxon>
        <taxon>Rhabditida</taxon>
        <taxon>Tylenchina</taxon>
        <taxon>Cephalobomorpha</taxon>
        <taxon>Cephaloboidea</taxon>
        <taxon>Cephalobidae</taxon>
        <taxon>Acrobeloides</taxon>
    </lineage>
</organism>
<dbReference type="AlphaFoldDB" id="A0A914DG96"/>
<dbReference type="InterPro" id="IPR000330">
    <property type="entry name" value="SNF2_N"/>
</dbReference>
<feature type="domain" description="SNF2 N-terminal" evidence="1">
    <location>
        <begin position="20"/>
        <end position="83"/>
    </location>
</feature>
<dbReference type="GO" id="GO:0005524">
    <property type="term" value="F:ATP binding"/>
    <property type="evidence" value="ECO:0007669"/>
    <property type="project" value="InterPro"/>
</dbReference>
<accession>A0A914DG96</accession>
<dbReference type="InterPro" id="IPR027417">
    <property type="entry name" value="P-loop_NTPase"/>
</dbReference>
<evidence type="ECO:0000313" key="3">
    <source>
        <dbReference type="WBParaSite" id="ACRNAN_scaffold24010.g30192.t1"/>
    </source>
</evidence>
<name>A0A914DG96_9BILA</name>
<dbReference type="WBParaSite" id="ACRNAN_scaffold24010.g30192.t1">
    <property type="protein sequence ID" value="ACRNAN_scaffold24010.g30192.t1"/>
    <property type="gene ID" value="ACRNAN_scaffold24010.g30192"/>
</dbReference>